<accession>A0A7U2I8S8</accession>
<dbReference type="VEuPathDB" id="FungiDB:JI435_112310"/>
<reference evidence="2" key="1">
    <citation type="journal article" date="2021" name="BMC Genomics">
        <title>Chromosome-level genome assembly and manually-curated proteome of model necrotroph Parastagonospora nodorum Sn15 reveals a genome-wide trove of candidate effector homologs, and redundancy of virulence-related functions within an accessory chromosome.</title>
        <authorList>
            <person name="Bertazzoni S."/>
            <person name="Jones D.A.B."/>
            <person name="Phan H.T."/>
            <person name="Tan K.-C."/>
            <person name="Hane J.K."/>
        </authorList>
    </citation>
    <scope>NUCLEOTIDE SEQUENCE [LARGE SCALE GENOMIC DNA]</scope>
    <source>
        <strain evidence="2">SN15 / ATCC MYA-4574 / FGSC 10173)</strain>
    </source>
</reference>
<protein>
    <submittedName>
        <fullName evidence="1">Uncharacterized protein</fullName>
    </submittedName>
</protein>
<dbReference type="EMBL" id="CP069040">
    <property type="protein sequence ID" value="QRD05336.1"/>
    <property type="molecule type" value="Genomic_DNA"/>
</dbReference>
<gene>
    <name evidence="1" type="ORF">JI435_112310</name>
</gene>
<sequence>MRIRGKASMFARMKFCGVPCVRGPAITLLHNCLRNGQTPPWCEALRLVVKSSQPLRLRYEEGGTHAEGVTSRHEMGCLVGRW</sequence>
<keyword evidence="2" id="KW-1185">Reference proteome</keyword>
<dbReference type="AlphaFoldDB" id="A0A7U2I8S8"/>
<evidence type="ECO:0000313" key="1">
    <source>
        <dbReference type="EMBL" id="QRD05336.1"/>
    </source>
</evidence>
<evidence type="ECO:0000313" key="2">
    <source>
        <dbReference type="Proteomes" id="UP000663193"/>
    </source>
</evidence>
<proteinExistence type="predicted"/>
<organism evidence="1 2">
    <name type="scientific">Phaeosphaeria nodorum (strain SN15 / ATCC MYA-4574 / FGSC 10173)</name>
    <name type="common">Glume blotch fungus</name>
    <name type="synonym">Parastagonospora nodorum</name>
    <dbReference type="NCBI Taxonomy" id="321614"/>
    <lineage>
        <taxon>Eukaryota</taxon>
        <taxon>Fungi</taxon>
        <taxon>Dikarya</taxon>
        <taxon>Ascomycota</taxon>
        <taxon>Pezizomycotina</taxon>
        <taxon>Dothideomycetes</taxon>
        <taxon>Pleosporomycetidae</taxon>
        <taxon>Pleosporales</taxon>
        <taxon>Pleosporineae</taxon>
        <taxon>Phaeosphaeriaceae</taxon>
        <taxon>Parastagonospora</taxon>
    </lineage>
</organism>
<name>A0A7U2I8S8_PHANO</name>
<dbReference type="Proteomes" id="UP000663193">
    <property type="component" value="Chromosome 18"/>
</dbReference>